<organism evidence="1">
    <name type="scientific">marine metagenome</name>
    <dbReference type="NCBI Taxonomy" id="408172"/>
    <lineage>
        <taxon>unclassified sequences</taxon>
        <taxon>metagenomes</taxon>
        <taxon>ecological metagenomes</taxon>
    </lineage>
</organism>
<gene>
    <name evidence="1" type="ORF">METZ01_LOCUS253590</name>
</gene>
<dbReference type="EMBL" id="UINC01068252">
    <property type="protein sequence ID" value="SVC00736.1"/>
    <property type="molecule type" value="Genomic_DNA"/>
</dbReference>
<proteinExistence type="predicted"/>
<protein>
    <submittedName>
        <fullName evidence="1">Uncharacterized protein</fullName>
    </submittedName>
</protein>
<reference evidence="1" key="1">
    <citation type="submission" date="2018-05" db="EMBL/GenBank/DDBJ databases">
        <authorList>
            <person name="Lanie J.A."/>
            <person name="Ng W.-L."/>
            <person name="Kazmierczak K.M."/>
            <person name="Andrzejewski T.M."/>
            <person name="Davidsen T.M."/>
            <person name="Wayne K.J."/>
            <person name="Tettelin H."/>
            <person name="Glass J.I."/>
            <person name="Rusch D."/>
            <person name="Podicherti R."/>
            <person name="Tsui H.-C.T."/>
            <person name="Winkler M.E."/>
        </authorList>
    </citation>
    <scope>NUCLEOTIDE SEQUENCE</scope>
</reference>
<accession>A0A382IMA2</accession>
<feature type="non-terminal residue" evidence="1">
    <location>
        <position position="152"/>
    </location>
</feature>
<dbReference type="AlphaFoldDB" id="A0A382IMA2"/>
<evidence type="ECO:0000313" key="1">
    <source>
        <dbReference type="EMBL" id="SVC00736.1"/>
    </source>
</evidence>
<sequence length="152" mass="17413">MFMIKTILIILTCVFPLTKSFSQEYPDLTILFEYFDETVEIYADGYEIVINADGVPHHKSPYFARTWAQTDNGFYYFIDEDGDGINDMWRNAAGVNLNPNRIAEQDLEFRIPLWPIFNSDGPSDTFLGPMGGSLNGVPFYNEYESPTEELNP</sequence>
<name>A0A382IMA2_9ZZZZ</name>